<name>A0A375FFX8_9BURK</name>
<accession>A0A375FFX8</accession>
<geneLocation type="plasmid" evidence="1">
    <name>I</name>
</geneLocation>
<dbReference type="AlphaFoldDB" id="A0A375FFX8"/>
<proteinExistence type="predicted"/>
<sequence>MKAVSNADKIRTTACGHTGPHHRRYATQQGIGPVRSRVENWPQFSASKLRQRGCRRIEDHLDLFANQVRYAGPLPL</sequence>
<protein>
    <submittedName>
        <fullName evidence="1">Uncharacterized protein</fullName>
    </submittedName>
</protein>
<gene>
    <name evidence="1" type="ORF">CBM2612_P0074</name>
</gene>
<organism evidence="1">
    <name type="scientific">Cupriavidus taiwanensis</name>
    <dbReference type="NCBI Taxonomy" id="164546"/>
    <lineage>
        <taxon>Bacteria</taxon>
        <taxon>Pseudomonadati</taxon>
        <taxon>Pseudomonadota</taxon>
        <taxon>Betaproteobacteria</taxon>
        <taxon>Burkholderiales</taxon>
        <taxon>Burkholderiaceae</taxon>
        <taxon>Cupriavidus</taxon>
    </lineage>
</organism>
<reference evidence="1" key="1">
    <citation type="submission" date="2018-01" db="EMBL/GenBank/DDBJ databases">
        <authorList>
            <person name="Gaut B.S."/>
            <person name="Morton B.R."/>
            <person name="Clegg M.T."/>
            <person name="Duvall M.R."/>
        </authorList>
    </citation>
    <scope>NUCLEOTIDE SEQUENCE</scope>
    <source>
        <strain evidence="1">Cupriavidus taiwanensis STM 8555</strain>
    </source>
</reference>
<dbReference type="EMBL" id="LT984809">
    <property type="protein sequence ID" value="SPD48729.1"/>
    <property type="molecule type" value="Genomic_DNA"/>
</dbReference>
<evidence type="ECO:0000313" key="1">
    <source>
        <dbReference type="EMBL" id="SPD48729.1"/>
    </source>
</evidence>
<keyword evidence="1" id="KW-0614">Plasmid</keyword>